<dbReference type="EMBL" id="AQHV01000006">
    <property type="protein sequence ID" value="KKB58223.1"/>
    <property type="molecule type" value="Genomic_DNA"/>
</dbReference>
<evidence type="ECO:0000313" key="2">
    <source>
        <dbReference type="Proteomes" id="UP000033047"/>
    </source>
</evidence>
<gene>
    <name evidence="1" type="ORF">HMPREF1535_01044</name>
</gene>
<sequence length="365" mass="42648">MADYIAYIDLLGIKDMAKYSVDKYAAAMSVFTDKLKSCAVDVFDKDEKYKDSHVYYFSDSAFIRCKEIKAMFMYLISLRSDLISTASPLMFTAAVGVEHFNNRTGKRRNTERDEVHYTDKTKYVDGVFFETKEACEVYVLQNSFKGIGIFIDNQVLDVWRDELSKADFEREKEQYISRSFYFPSINTSNPVYYNDLKLQSYEMHSVYFQKVLKRYHSANLKSKKYGRYYLSYLANWILSEISSDKDIKSNISYINLIENKDALIDNLRNNAYKFDLLIFFLLNAFINYKDVKGVDSEAFNSIIKFIVSTSSTRKYINDLASIPEGILSTDNRDIFIDFYQTILKEVPEKKAGGRKNEKKKNKEKE</sequence>
<evidence type="ECO:0000313" key="1">
    <source>
        <dbReference type="EMBL" id="KKB58223.1"/>
    </source>
</evidence>
<dbReference type="HOGENOM" id="CLU_830996_0_0_10"/>
<dbReference type="AlphaFoldDB" id="A0A0F5JKB6"/>
<protein>
    <submittedName>
        <fullName evidence="1">Uncharacterized protein</fullName>
    </submittedName>
</protein>
<dbReference type="PATRIC" id="fig|927665.4.peg.1068"/>
<dbReference type="RefSeq" id="WP_046145474.1">
    <property type="nucleotide sequence ID" value="NZ_KQ033912.1"/>
</dbReference>
<name>A0A0F5JKB6_9BACT</name>
<accession>A0A0F5JKB6</accession>
<dbReference type="Proteomes" id="UP000033047">
    <property type="component" value="Unassembled WGS sequence"/>
</dbReference>
<reference evidence="1 2" key="1">
    <citation type="submission" date="2013-04" db="EMBL/GenBank/DDBJ databases">
        <title>The Genome Sequence of Parabacteroides goldsteinii DSM 19448.</title>
        <authorList>
            <consortium name="The Broad Institute Genomics Platform"/>
            <person name="Earl A."/>
            <person name="Ward D."/>
            <person name="Feldgarden M."/>
            <person name="Gevers D."/>
            <person name="Martens E."/>
            <person name="Sakamoto M."/>
            <person name="Benno Y."/>
            <person name="Song Y."/>
            <person name="Liu C."/>
            <person name="Lee J."/>
            <person name="Bolanos M."/>
            <person name="Vaisanen M.L."/>
            <person name="Finegold S.M."/>
            <person name="Walker B."/>
            <person name="Young S."/>
            <person name="Zeng Q."/>
            <person name="Gargeya S."/>
            <person name="Fitzgerald M."/>
            <person name="Haas B."/>
            <person name="Abouelleil A."/>
            <person name="Allen A.W."/>
            <person name="Alvarado L."/>
            <person name="Arachchi H.M."/>
            <person name="Berlin A.M."/>
            <person name="Chapman S.B."/>
            <person name="Gainer-Dewar J."/>
            <person name="Goldberg J."/>
            <person name="Griggs A."/>
            <person name="Gujja S."/>
            <person name="Hansen M."/>
            <person name="Howarth C."/>
            <person name="Imamovic A."/>
            <person name="Ireland A."/>
            <person name="Larimer J."/>
            <person name="McCowan C."/>
            <person name="Murphy C."/>
            <person name="Pearson M."/>
            <person name="Poon T.W."/>
            <person name="Priest M."/>
            <person name="Roberts A."/>
            <person name="Saif S."/>
            <person name="Shea T."/>
            <person name="Sisk P."/>
            <person name="Sykes S."/>
            <person name="Wortman J."/>
            <person name="Nusbaum C."/>
            <person name="Birren B."/>
        </authorList>
    </citation>
    <scope>NUCLEOTIDE SEQUENCE [LARGE SCALE GENOMIC DNA]</scope>
    <source>
        <strain evidence="1 2">DSM 19448</strain>
    </source>
</reference>
<proteinExistence type="predicted"/>
<organism evidence="1 2">
    <name type="scientific">Parabacteroides goldsteinii DSM 19448 = WAL 12034</name>
    <dbReference type="NCBI Taxonomy" id="927665"/>
    <lineage>
        <taxon>Bacteria</taxon>
        <taxon>Pseudomonadati</taxon>
        <taxon>Bacteroidota</taxon>
        <taxon>Bacteroidia</taxon>
        <taxon>Bacteroidales</taxon>
        <taxon>Tannerellaceae</taxon>
        <taxon>Parabacteroides</taxon>
    </lineage>
</organism>
<dbReference type="STRING" id="927665.HMPREF1535_01044"/>
<comment type="caution">
    <text evidence="1">The sequence shown here is derived from an EMBL/GenBank/DDBJ whole genome shotgun (WGS) entry which is preliminary data.</text>
</comment>